<dbReference type="PROSITE" id="PS51831">
    <property type="entry name" value="HD"/>
    <property type="match status" value="1"/>
</dbReference>
<dbReference type="EMBL" id="JACHGH010000008">
    <property type="protein sequence ID" value="MBB6454345.1"/>
    <property type="molecule type" value="Genomic_DNA"/>
</dbReference>
<dbReference type="InterPro" id="IPR005249">
    <property type="entry name" value="YqeK"/>
</dbReference>
<comment type="catalytic activity">
    <reaction evidence="6">
        <text>P(1),P(4)-bis(5'-adenosyl) tetraphosphate + H2O = 2 ADP + 2 H(+)</text>
        <dbReference type="Rhea" id="RHEA:24252"/>
        <dbReference type="ChEBI" id="CHEBI:15377"/>
        <dbReference type="ChEBI" id="CHEBI:15378"/>
        <dbReference type="ChEBI" id="CHEBI:58141"/>
        <dbReference type="ChEBI" id="CHEBI:456216"/>
        <dbReference type="EC" id="3.6.1.41"/>
    </reaction>
</comment>
<dbReference type="SUPFAM" id="SSF109604">
    <property type="entry name" value="HD-domain/PDEase-like"/>
    <property type="match status" value="1"/>
</dbReference>
<dbReference type="RefSeq" id="WP_174494597.1">
    <property type="nucleotide sequence ID" value="NZ_CADDWK010000001.1"/>
</dbReference>
<evidence type="ECO:0000256" key="5">
    <source>
        <dbReference type="ARBA" id="ARBA00023004"/>
    </source>
</evidence>
<protein>
    <recommendedName>
        <fullName evidence="1">bis(5'-nucleosyl)-tetraphosphatase (symmetrical)</fullName>
        <ecNumber evidence="1">3.6.1.41</ecNumber>
    </recommendedName>
</protein>
<dbReference type="PANTHER" id="PTHR35795:SF1">
    <property type="entry name" value="BIS(5'-NUCLEOSYL)-TETRAPHOSPHATASE, SYMMETRICAL"/>
    <property type="match status" value="1"/>
</dbReference>
<dbReference type="InterPro" id="IPR051094">
    <property type="entry name" value="Diverse_Catalytic_Enzymes"/>
</dbReference>
<evidence type="ECO:0000256" key="1">
    <source>
        <dbReference type="ARBA" id="ARBA00012506"/>
    </source>
</evidence>
<accession>A0A841Q7J0</accession>
<keyword evidence="5" id="KW-0408">Iron</keyword>
<dbReference type="InterPro" id="IPR003607">
    <property type="entry name" value="HD/PDEase_dom"/>
</dbReference>
<evidence type="ECO:0000256" key="2">
    <source>
        <dbReference type="ARBA" id="ARBA00022723"/>
    </source>
</evidence>
<dbReference type="InterPro" id="IPR006674">
    <property type="entry name" value="HD_domain"/>
</dbReference>
<dbReference type="GO" id="GO:0000166">
    <property type="term" value="F:nucleotide binding"/>
    <property type="evidence" value="ECO:0007669"/>
    <property type="project" value="UniProtKB-KW"/>
</dbReference>
<dbReference type="GO" id="GO:0046872">
    <property type="term" value="F:metal ion binding"/>
    <property type="evidence" value="ECO:0007669"/>
    <property type="project" value="UniProtKB-KW"/>
</dbReference>
<dbReference type="NCBIfam" id="TIGR00488">
    <property type="entry name" value="bis(5'-nucleosyl)-tetraphosphatase (symmetrical) YqeK"/>
    <property type="match status" value="1"/>
</dbReference>
<keyword evidence="9" id="KW-1185">Reference proteome</keyword>
<dbReference type="GO" id="GO:0008803">
    <property type="term" value="F:bis(5'-nucleosyl)-tetraphosphatase (symmetrical) activity"/>
    <property type="evidence" value="ECO:0007669"/>
    <property type="project" value="UniProtKB-EC"/>
</dbReference>
<feature type="domain" description="HD" evidence="7">
    <location>
        <begin position="18"/>
        <end position="133"/>
    </location>
</feature>
<evidence type="ECO:0000259" key="7">
    <source>
        <dbReference type="PROSITE" id="PS51831"/>
    </source>
</evidence>
<dbReference type="CDD" id="cd00077">
    <property type="entry name" value="HDc"/>
    <property type="match status" value="1"/>
</dbReference>
<dbReference type="EC" id="3.6.1.41" evidence="1"/>
<dbReference type="AlphaFoldDB" id="A0A841Q7J0"/>
<evidence type="ECO:0000313" key="9">
    <source>
        <dbReference type="Proteomes" id="UP000581688"/>
    </source>
</evidence>
<evidence type="ECO:0000256" key="4">
    <source>
        <dbReference type="ARBA" id="ARBA00022801"/>
    </source>
</evidence>
<dbReference type="Gene3D" id="1.10.3210.10">
    <property type="entry name" value="Hypothetical protein af1432"/>
    <property type="match status" value="1"/>
</dbReference>
<keyword evidence="3" id="KW-0547">Nucleotide-binding</keyword>
<comment type="caution">
    <text evidence="8">The sequence shown here is derived from an EMBL/GenBank/DDBJ whole genome shotgun (WGS) entry which is preliminary data.</text>
</comment>
<proteinExistence type="predicted"/>
<evidence type="ECO:0000256" key="6">
    <source>
        <dbReference type="ARBA" id="ARBA00049417"/>
    </source>
</evidence>
<reference evidence="8 9" key="1">
    <citation type="submission" date="2020-08" db="EMBL/GenBank/DDBJ databases">
        <title>Genomic Encyclopedia of Type Strains, Phase IV (KMG-IV): sequencing the most valuable type-strain genomes for metagenomic binning, comparative biology and taxonomic classification.</title>
        <authorList>
            <person name="Goeker M."/>
        </authorList>
    </citation>
    <scope>NUCLEOTIDE SEQUENCE [LARGE SCALE GENOMIC DNA]</scope>
    <source>
        <strain evidence="8 9">DSM 19612</strain>
    </source>
</reference>
<evidence type="ECO:0000313" key="8">
    <source>
        <dbReference type="EMBL" id="MBB6454345.1"/>
    </source>
</evidence>
<dbReference type="Proteomes" id="UP000581688">
    <property type="component" value="Unassembled WGS sequence"/>
</dbReference>
<keyword evidence="4 8" id="KW-0378">Hydrolase</keyword>
<keyword evidence="2" id="KW-0479">Metal-binding</keyword>
<dbReference type="SMART" id="SM00471">
    <property type="entry name" value="HDc"/>
    <property type="match status" value="1"/>
</dbReference>
<dbReference type="PANTHER" id="PTHR35795">
    <property type="entry name" value="SLR1885 PROTEIN"/>
    <property type="match status" value="1"/>
</dbReference>
<gene>
    <name evidence="8" type="ORF">HNQ94_002820</name>
</gene>
<organism evidence="8 9">
    <name type="scientific">Salirhabdus euzebyi</name>
    <dbReference type="NCBI Taxonomy" id="394506"/>
    <lineage>
        <taxon>Bacteria</taxon>
        <taxon>Bacillati</taxon>
        <taxon>Bacillota</taxon>
        <taxon>Bacilli</taxon>
        <taxon>Bacillales</taxon>
        <taxon>Bacillaceae</taxon>
        <taxon>Salirhabdus</taxon>
    </lineage>
</organism>
<sequence length="189" mass="22063">MERSEALAKVKPHLKQERYEHTVRVVDTAVKLSELNGAEKEKVEIAAAFHDYAKYRDKEELERWILKETGLSKDLLQYHHELWHGPVGAYIVKLEYNITDKEILNAITFHTTGRKNMSLTEKIVFLADYIEPGRKFPGVEEVRDAAWKSLNLGCYMALKNTIQFLMSKKQPIYPDTFHAYNDFVTMEKK</sequence>
<dbReference type="Pfam" id="PF01966">
    <property type="entry name" value="HD"/>
    <property type="match status" value="1"/>
</dbReference>
<name>A0A841Q7J0_9BACI</name>
<evidence type="ECO:0000256" key="3">
    <source>
        <dbReference type="ARBA" id="ARBA00022741"/>
    </source>
</evidence>